<dbReference type="EMBL" id="CM007658">
    <property type="protein sequence ID" value="ONH92856.1"/>
    <property type="molecule type" value="Genomic_DNA"/>
</dbReference>
<protein>
    <submittedName>
        <fullName evidence="1">Uncharacterized protein</fullName>
    </submittedName>
</protein>
<reference evidence="1 2" key="1">
    <citation type="journal article" date="2013" name="Nat. Genet.">
        <title>The high-quality draft genome of peach (Prunus persica) identifies unique patterns of genetic diversity, domestication and genome evolution.</title>
        <authorList>
            <consortium name="International Peach Genome Initiative"/>
            <person name="Verde I."/>
            <person name="Abbott A.G."/>
            <person name="Scalabrin S."/>
            <person name="Jung S."/>
            <person name="Shu S."/>
            <person name="Marroni F."/>
            <person name="Zhebentyayeva T."/>
            <person name="Dettori M.T."/>
            <person name="Grimwood J."/>
            <person name="Cattonaro F."/>
            <person name="Zuccolo A."/>
            <person name="Rossini L."/>
            <person name="Jenkins J."/>
            <person name="Vendramin E."/>
            <person name="Meisel L.A."/>
            <person name="Decroocq V."/>
            <person name="Sosinski B."/>
            <person name="Prochnik S."/>
            <person name="Mitros T."/>
            <person name="Policriti A."/>
            <person name="Cipriani G."/>
            <person name="Dondini L."/>
            <person name="Ficklin S."/>
            <person name="Goodstein D.M."/>
            <person name="Xuan P."/>
            <person name="Del Fabbro C."/>
            <person name="Aramini V."/>
            <person name="Copetti D."/>
            <person name="Gonzalez S."/>
            <person name="Horner D.S."/>
            <person name="Falchi R."/>
            <person name="Lucas S."/>
            <person name="Mica E."/>
            <person name="Maldonado J."/>
            <person name="Lazzari B."/>
            <person name="Bielenberg D."/>
            <person name="Pirona R."/>
            <person name="Miculan M."/>
            <person name="Barakat A."/>
            <person name="Testolin R."/>
            <person name="Stella A."/>
            <person name="Tartarini S."/>
            <person name="Tonutti P."/>
            <person name="Arus P."/>
            <person name="Orellana A."/>
            <person name="Wells C."/>
            <person name="Main D."/>
            <person name="Vizzotto G."/>
            <person name="Silva H."/>
            <person name="Salamini F."/>
            <person name="Schmutz J."/>
            <person name="Morgante M."/>
            <person name="Rokhsar D.S."/>
        </authorList>
    </citation>
    <scope>NUCLEOTIDE SEQUENCE [LARGE SCALE GENOMIC DNA]</scope>
    <source>
        <strain evidence="2">cv. Nemared</strain>
    </source>
</reference>
<keyword evidence="2" id="KW-1185">Reference proteome</keyword>
<dbReference type="Proteomes" id="UP000006882">
    <property type="component" value="Chromosome G8"/>
</dbReference>
<gene>
    <name evidence="1" type="ORF">PRUPE_8G200400</name>
</gene>
<organism evidence="1 2">
    <name type="scientific">Prunus persica</name>
    <name type="common">Peach</name>
    <name type="synonym">Amygdalus persica</name>
    <dbReference type="NCBI Taxonomy" id="3760"/>
    <lineage>
        <taxon>Eukaryota</taxon>
        <taxon>Viridiplantae</taxon>
        <taxon>Streptophyta</taxon>
        <taxon>Embryophyta</taxon>
        <taxon>Tracheophyta</taxon>
        <taxon>Spermatophyta</taxon>
        <taxon>Magnoliopsida</taxon>
        <taxon>eudicotyledons</taxon>
        <taxon>Gunneridae</taxon>
        <taxon>Pentapetalae</taxon>
        <taxon>rosids</taxon>
        <taxon>fabids</taxon>
        <taxon>Rosales</taxon>
        <taxon>Rosaceae</taxon>
        <taxon>Amygdaloideae</taxon>
        <taxon>Amygdaleae</taxon>
        <taxon>Prunus</taxon>
    </lineage>
</organism>
<sequence length="86" mass="10430">MYRLYPPELSDKKYVHMCLKPLVKAKLQHQMQYFCNCNDFIKFETITTRDLMKSSEFHSKDQIYRQIIQLTHPWFTKPDTQISPLC</sequence>
<proteinExistence type="predicted"/>
<dbReference type="AlphaFoldDB" id="A0A251N0K3"/>
<name>A0A251N0K3_PRUPE</name>
<evidence type="ECO:0000313" key="1">
    <source>
        <dbReference type="EMBL" id="ONH92856.1"/>
    </source>
</evidence>
<evidence type="ECO:0000313" key="2">
    <source>
        <dbReference type="Proteomes" id="UP000006882"/>
    </source>
</evidence>
<accession>A0A251N0K3</accession>
<dbReference type="Gramene" id="ONH92856">
    <property type="protein sequence ID" value="ONH92856"/>
    <property type="gene ID" value="PRUPE_8G200400"/>
</dbReference>